<dbReference type="AlphaFoldDB" id="A0A6N2R3K2"/>
<evidence type="ECO:0000313" key="1">
    <source>
        <dbReference type="EMBL" id="VYS75284.1"/>
    </source>
</evidence>
<organism evidence="1">
    <name type="scientific">Anaerostipes hadrus</name>
    <dbReference type="NCBI Taxonomy" id="649756"/>
    <lineage>
        <taxon>Bacteria</taxon>
        <taxon>Bacillati</taxon>
        <taxon>Bacillota</taxon>
        <taxon>Clostridia</taxon>
        <taxon>Lachnospirales</taxon>
        <taxon>Lachnospiraceae</taxon>
        <taxon>Anaerostipes</taxon>
    </lineage>
</organism>
<sequence>MTITENLTGVVKEDYERVKTVTDILEEVRTEMCDGYCVYPRITPNDHEKYKRICDEECPLNKL</sequence>
<dbReference type="EMBL" id="CACRSX010000006">
    <property type="protein sequence ID" value="VYS75284.1"/>
    <property type="molecule type" value="Genomic_DNA"/>
</dbReference>
<accession>A0A6N2R3K2</accession>
<protein>
    <submittedName>
        <fullName evidence="1">Uncharacterized protein</fullName>
    </submittedName>
</protein>
<dbReference type="RefSeq" id="WP_118628061.1">
    <property type="nucleotide sequence ID" value="NZ_CACRSX010000006.1"/>
</dbReference>
<reference evidence="1" key="1">
    <citation type="submission" date="2019-11" db="EMBL/GenBank/DDBJ databases">
        <authorList>
            <person name="Feng L."/>
        </authorList>
    </citation>
    <scope>NUCLEOTIDE SEQUENCE</scope>
    <source>
        <strain evidence="1">AhadrusLFYP4</strain>
    </source>
</reference>
<gene>
    <name evidence="1" type="ORF">AHLFYP4_00253</name>
</gene>
<name>A0A6N2R3K2_ANAHA</name>
<proteinExistence type="predicted"/>